<evidence type="ECO:0000313" key="9">
    <source>
        <dbReference type="EMBL" id="GAA0717700.1"/>
    </source>
</evidence>
<proteinExistence type="inferred from homology"/>
<evidence type="ECO:0000256" key="2">
    <source>
        <dbReference type="ARBA" id="ARBA00022670"/>
    </source>
</evidence>
<dbReference type="InterPro" id="IPR015500">
    <property type="entry name" value="Peptidase_S8_subtilisin-rel"/>
</dbReference>
<organism evidence="9 10">
    <name type="scientific">Dokdonella soli</name>
    <dbReference type="NCBI Taxonomy" id="529810"/>
    <lineage>
        <taxon>Bacteria</taxon>
        <taxon>Pseudomonadati</taxon>
        <taxon>Pseudomonadota</taxon>
        <taxon>Gammaproteobacteria</taxon>
        <taxon>Lysobacterales</taxon>
        <taxon>Rhodanobacteraceae</taxon>
        <taxon>Dokdonella</taxon>
    </lineage>
</organism>
<keyword evidence="3 5" id="KW-0378">Hydrolase</keyword>
<feature type="signal peptide" evidence="6">
    <location>
        <begin position="1"/>
        <end position="26"/>
    </location>
</feature>
<dbReference type="Proteomes" id="UP001501523">
    <property type="component" value="Unassembled WGS sequence"/>
</dbReference>
<feature type="domain" description="Peptidase S8/S53" evidence="7">
    <location>
        <begin position="211"/>
        <end position="652"/>
    </location>
</feature>
<sequence length="1131" mass="116030">MTCKIRPLALHIGLALSMAASTATHAVVTPSNDVSPLNADASQQDADGRLRYIVLLEQPPAALYDGSDSHFAAIPRVMHRESAGTGESAGTATRQRIDFSGAQAEAYVGYLAAEQTTLLNAMGQRIARRLTPVFALQHALNALVLDLTPEEAEAIRSLPKVASVAPDQTRQLTTEYSTALIGAQGIGPTVPADAVFIDGFDGSSTPRSVLGEGTVLGVLDTGINPANASFAAVDESGYRHVNPLGAGTYRGLCAPGQSLAGRCNDKLIGIYDTSRTPVGLDDHGHGSHTASTAAGNNRKAKYFGWDTHVTGVAPHANIIAYKVCVGGGCDESAIVAATDQAVRDGVVDSINFSISGGFTPWSDATSQGFLSATNAGIFVAAAAGNTNAYAKEALEGTANHLEPWVTTVAATTSDHGVAGISLQATGGATPLPGFAVHIASGVADPVPASVPQLPLAISPSYGTVGDGCTAFAAQLFQGKAALLKTSSGTGSCYASTMIDNAHNAGAGVVLIESANATSFGSISATGNVLAFDLKGNDGAALKQYGDANPGALVQVSAASGRSTTEPDHMAWFSLRGPAPYGFGKPDLAMPGVDILAAYRDGSGTNPDAITFMSGTSMATPHAAGAGLLLRAKHPDWTPLEIKSALMMTAKEGVLESTSSTPANTNARGSGRVQVPAAASAGLVLNETGAHFTAANPYPLQSSVAAGDPSTLNLAQIAIPNCVTVDRVARTSTKSCSVSRDFRSTQSHPVTWTPSVAGSVNGGVQFNPAQLTVAGGASQRLTVTFDSTAWTGPQNATLVLTPDDASLSKLHLPITVDLPVQDISATPRQLTVAAVNNQVTRASLKIANSGGADLVVNNTSLADGSTYAASLIDQKPYLGFGLQAMYRAPYGYFSTPIPLQSFVVDAPEPLAKIETYLVRAKGLYSALLGTPQKVNYWIVPDVSGQPANPLQTPANALWANEITEGSSGLSIAGNNVFATDTLDFTASGAIAGPTLAPGKYWLGMGREGGGLYSMFGLSDNTLWRPTPTGNGTTPYTMTNRAVSAESGTAGVALRIDQKVTCNATPAWLSVDPAFASVTVSGGLVGSYAKSVDVLVDPSQFPAGATSATGSLCLRSNDPNNPVYRVVVHATRS</sequence>
<dbReference type="Pfam" id="PF05922">
    <property type="entry name" value="Inhibitor_I9"/>
    <property type="match status" value="1"/>
</dbReference>
<dbReference type="PRINTS" id="PR00723">
    <property type="entry name" value="SUBTILISIN"/>
</dbReference>
<name>A0ABP3TTU7_9GAMM</name>
<evidence type="ECO:0000259" key="8">
    <source>
        <dbReference type="Pfam" id="PF05922"/>
    </source>
</evidence>
<dbReference type="InterPro" id="IPR010259">
    <property type="entry name" value="S8pro/Inhibitor_I9"/>
</dbReference>
<keyword evidence="4 5" id="KW-0720">Serine protease</keyword>
<evidence type="ECO:0000256" key="3">
    <source>
        <dbReference type="ARBA" id="ARBA00022801"/>
    </source>
</evidence>
<dbReference type="PROSITE" id="PS51892">
    <property type="entry name" value="SUBTILASE"/>
    <property type="match status" value="1"/>
</dbReference>
<keyword evidence="10" id="KW-1185">Reference proteome</keyword>
<evidence type="ECO:0000259" key="7">
    <source>
        <dbReference type="Pfam" id="PF00082"/>
    </source>
</evidence>
<dbReference type="InterPro" id="IPR023828">
    <property type="entry name" value="Peptidase_S8_Ser-AS"/>
</dbReference>
<dbReference type="EMBL" id="BAAAEU010000015">
    <property type="protein sequence ID" value="GAA0717700.1"/>
    <property type="molecule type" value="Genomic_DNA"/>
</dbReference>
<protein>
    <submittedName>
        <fullName evidence="9">Uncharacterized protein</fullName>
    </submittedName>
</protein>
<dbReference type="Gene3D" id="3.40.50.200">
    <property type="entry name" value="Peptidase S8/S53 domain"/>
    <property type="match status" value="1"/>
</dbReference>
<feature type="active site" description="Charge relay system" evidence="5">
    <location>
        <position position="616"/>
    </location>
</feature>
<feature type="active site" description="Charge relay system" evidence="5">
    <location>
        <position position="285"/>
    </location>
</feature>
<dbReference type="SUPFAM" id="SSF52743">
    <property type="entry name" value="Subtilisin-like"/>
    <property type="match status" value="1"/>
</dbReference>
<evidence type="ECO:0000256" key="6">
    <source>
        <dbReference type="SAM" id="SignalP"/>
    </source>
</evidence>
<feature type="active site" description="Charge relay system" evidence="5">
    <location>
        <position position="220"/>
    </location>
</feature>
<evidence type="ECO:0000256" key="5">
    <source>
        <dbReference type="PROSITE-ProRule" id="PRU01240"/>
    </source>
</evidence>
<accession>A0ABP3TTU7</accession>
<evidence type="ECO:0000256" key="1">
    <source>
        <dbReference type="ARBA" id="ARBA00011073"/>
    </source>
</evidence>
<dbReference type="PROSITE" id="PS00138">
    <property type="entry name" value="SUBTILASE_SER"/>
    <property type="match status" value="1"/>
</dbReference>
<dbReference type="InterPro" id="IPR000209">
    <property type="entry name" value="Peptidase_S8/S53_dom"/>
</dbReference>
<reference evidence="10" key="1">
    <citation type="journal article" date="2019" name="Int. J. Syst. Evol. Microbiol.">
        <title>The Global Catalogue of Microorganisms (GCM) 10K type strain sequencing project: providing services to taxonomists for standard genome sequencing and annotation.</title>
        <authorList>
            <consortium name="The Broad Institute Genomics Platform"/>
            <consortium name="The Broad Institute Genome Sequencing Center for Infectious Disease"/>
            <person name="Wu L."/>
            <person name="Ma J."/>
        </authorList>
    </citation>
    <scope>NUCLEOTIDE SEQUENCE [LARGE SCALE GENOMIC DNA]</scope>
    <source>
        <strain evidence="10">JCM 15421</strain>
    </source>
</reference>
<dbReference type="PANTHER" id="PTHR10795">
    <property type="entry name" value="PROPROTEIN CONVERTASE SUBTILISIN/KEXIN"/>
    <property type="match status" value="1"/>
</dbReference>
<dbReference type="InterPro" id="IPR036852">
    <property type="entry name" value="Peptidase_S8/S53_dom_sf"/>
</dbReference>
<dbReference type="Pfam" id="PF00082">
    <property type="entry name" value="Peptidase_S8"/>
    <property type="match status" value="1"/>
</dbReference>
<gene>
    <name evidence="9" type="ORF">GCM10009105_24920</name>
</gene>
<comment type="caution">
    <text evidence="9">The sequence shown here is derived from an EMBL/GenBank/DDBJ whole genome shotgun (WGS) entry which is preliminary data.</text>
</comment>
<comment type="similarity">
    <text evidence="1 5">Belongs to the peptidase S8 family.</text>
</comment>
<evidence type="ECO:0000256" key="4">
    <source>
        <dbReference type="ARBA" id="ARBA00022825"/>
    </source>
</evidence>
<keyword evidence="6" id="KW-0732">Signal</keyword>
<feature type="chain" id="PRO_5047239942" evidence="6">
    <location>
        <begin position="27"/>
        <end position="1131"/>
    </location>
</feature>
<dbReference type="Gene3D" id="3.50.30.30">
    <property type="match status" value="1"/>
</dbReference>
<evidence type="ECO:0000313" key="10">
    <source>
        <dbReference type="Proteomes" id="UP001501523"/>
    </source>
</evidence>
<dbReference type="RefSeq" id="WP_343791587.1">
    <property type="nucleotide sequence ID" value="NZ_BAAAEU010000015.1"/>
</dbReference>
<keyword evidence="2 5" id="KW-0645">Protease</keyword>
<dbReference type="InterPro" id="IPR045051">
    <property type="entry name" value="SBT"/>
</dbReference>
<feature type="domain" description="Inhibitor I9" evidence="8">
    <location>
        <begin position="137"/>
        <end position="172"/>
    </location>
</feature>